<organism evidence="2">
    <name type="scientific">Ditylum brightwellii</name>
    <dbReference type="NCBI Taxonomy" id="49249"/>
    <lineage>
        <taxon>Eukaryota</taxon>
        <taxon>Sar</taxon>
        <taxon>Stramenopiles</taxon>
        <taxon>Ochrophyta</taxon>
        <taxon>Bacillariophyta</taxon>
        <taxon>Mediophyceae</taxon>
        <taxon>Lithodesmiophycidae</taxon>
        <taxon>Lithodesmiales</taxon>
        <taxon>Lithodesmiaceae</taxon>
        <taxon>Ditylum</taxon>
    </lineage>
</organism>
<feature type="domain" description="SAM" evidence="1">
    <location>
        <begin position="1"/>
        <end position="64"/>
    </location>
</feature>
<dbReference type="CDD" id="cd09487">
    <property type="entry name" value="SAM_superfamily"/>
    <property type="match status" value="1"/>
</dbReference>
<dbReference type="InterPro" id="IPR001660">
    <property type="entry name" value="SAM"/>
</dbReference>
<dbReference type="EMBL" id="HBGN01009631">
    <property type="protein sequence ID" value="CAD9320839.1"/>
    <property type="molecule type" value="Transcribed_RNA"/>
</dbReference>
<protein>
    <recommendedName>
        <fullName evidence="1">SAM domain-containing protein</fullName>
    </recommendedName>
</protein>
<sequence>MVNSARQILQSLSLSHHANTFDEHGIESSEDVRLLSREDLSALGVVKIGEQNRICAWIKRRKVISPRTIPKVLPTQMTPLPCSQTIEDIFKDKSEHMIERYMNGSDFSRVPDAVDCKDPLCHDLFNILMHDTKLINILVKKFCKIWFKVAASKNKPMTITAIDRNRIIENAMCDFSKIAHCYCHENPVVLSSLPEELATKCLHDFRKVALVLTCKKSVDNSQGKSPSWSDRPVTRRSKLDLCVPLQHRSSSDSTASVDSNSQSLSILSITENKGISPHEAYHFWEGECSLKSPAGIFPHTQPYYKADDPLVHPTSDVGR</sequence>
<dbReference type="Gene3D" id="1.10.150.50">
    <property type="entry name" value="Transcription Factor, Ets-1"/>
    <property type="match status" value="1"/>
</dbReference>
<dbReference type="SUPFAM" id="SSF47769">
    <property type="entry name" value="SAM/Pointed domain"/>
    <property type="match status" value="1"/>
</dbReference>
<proteinExistence type="predicted"/>
<dbReference type="Pfam" id="PF00536">
    <property type="entry name" value="SAM_1"/>
    <property type="match status" value="1"/>
</dbReference>
<dbReference type="SMART" id="SM00454">
    <property type="entry name" value="SAM"/>
    <property type="match status" value="1"/>
</dbReference>
<name>A0A6U3Q6A7_9STRA</name>
<evidence type="ECO:0000313" key="2">
    <source>
        <dbReference type="EMBL" id="CAD9320839.1"/>
    </source>
</evidence>
<dbReference type="PROSITE" id="PS50105">
    <property type="entry name" value="SAM_DOMAIN"/>
    <property type="match status" value="1"/>
</dbReference>
<dbReference type="InterPro" id="IPR013761">
    <property type="entry name" value="SAM/pointed_sf"/>
</dbReference>
<accession>A0A6U3Q6A7</accession>
<dbReference type="AlphaFoldDB" id="A0A6U3Q6A7"/>
<gene>
    <name evidence="2" type="ORF">DBRI1063_LOCUS6171</name>
</gene>
<evidence type="ECO:0000259" key="1">
    <source>
        <dbReference type="PROSITE" id="PS50105"/>
    </source>
</evidence>
<reference evidence="2" key="1">
    <citation type="submission" date="2021-01" db="EMBL/GenBank/DDBJ databases">
        <authorList>
            <person name="Corre E."/>
            <person name="Pelletier E."/>
            <person name="Niang G."/>
            <person name="Scheremetjew M."/>
            <person name="Finn R."/>
            <person name="Kale V."/>
            <person name="Holt S."/>
            <person name="Cochrane G."/>
            <person name="Meng A."/>
            <person name="Brown T."/>
            <person name="Cohen L."/>
        </authorList>
    </citation>
    <scope>NUCLEOTIDE SEQUENCE</scope>
    <source>
        <strain evidence="2">Pop2</strain>
    </source>
</reference>